<proteinExistence type="predicted"/>
<sequence length="310" mass="35852">MADFAADLAIWGPGGSAHGMVSLKAGQKYCRDLATTHYENFPVVSWLLPRNLHQHFYNVYAYCRWSDDLADEIDETARSLELLDWWLGELRNCYAGSATHPVFVALAETIQEFDIPAEPFENLLSAFRQDQNVHEYATFDDLRDYCRRSADPVGRLVLYLCRSYNEQNVAWSDSVCTGLQLANFWQDVARDLDIDRVYLPIEDCDRFGYSRDDLRNRVTNPAFLKLMAFEVDRARDFLTAGFPLVPALPGRLQMDIELFIRGGLKILDHVERIDYRVWETRPKVRKHEFIGLLAGCVWRAFGRRVARLGR</sequence>
<name>A0A517ZPJ6_9PLAN</name>
<dbReference type="EMBL" id="CP036276">
    <property type="protein sequence ID" value="QDU44402.1"/>
    <property type="molecule type" value="Genomic_DNA"/>
</dbReference>
<dbReference type="SFLD" id="SFLDG01018">
    <property type="entry name" value="Squalene/Phytoene_Synthase_Lik"/>
    <property type="match status" value="1"/>
</dbReference>
<dbReference type="CDD" id="cd00683">
    <property type="entry name" value="Trans_IPPS_HH"/>
    <property type="match status" value="1"/>
</dbReference>
<dbReference type="SFLD" id="SFLDS00005">
    <property type="entry name" value="Isoprenoid_Synthase_Type_I"/>
    <property type="match status" value="1"/>
</dbReference>
<dbReference type="NCBIfam" id="TIGR03464">
    <property type="entry name" value="HpnC"/>
    <property type="match status" value="1"/>
</dbReference>
<dbReference type="PANTHER" id="PTHR31480">
    <property type="entry name" value="BIFUNCTIONAL LYCOPENE CYCLASE/PHYTOENE SYNTHASE"/>
    <property type="match status" value="1"/>
</dbReference>
<dbReference type="Gene3D" id="1.10.600.10">
    <property type="entry name" value="Farnesyl Diphosphate Synthase"/>
    <property type="match status" value="1"/>
</dbReference>
<dbReference type="InterPro" id="IPR008949">
    <property type="entry name" value="Isoprenoid_synthase_dom_sf"/>
</dbReference>
<dbReference type="Proteomes" id="UP000319383">
    <property type="component" value="Chromosome"/>
</dbReference>
<accession>A0A517ZPJ6</accession>
<organism evidence="1 2">
    <name type="scientific">Symmachiella dynata</name>
    <dbReference type="NCBI Taxonomy" id="2527995"/>
    <lineage>
        <taxon>Bacteria</taxon>
        <taxon>Pseudomonadati</taxon>
        <taxon>Planctomycetota</taxon>
        <taxon>Planctomycetia</taxon>
        <taxon>Planctomycetales</taxon>
        <taxon>Planctomycetaceae</taxon>
        <taxon>Symmachiella</taxon>
    </lineage>
</organism>
<dbReference type="RefSeq" id="WP_231962656.1">
    <property type="nucleotide sequence ID" value="NZ_CP036276.1"/>
</dbReference>
<keyword evidence="2" id="KW-1185">Reference proteome</keyword>
<evidence type="ECO:0000313" key="2">
    <source>
        <dbReference type="Proteomes" id="UP000319383"/>
    </source>
</evidence>
<reference evidence="1 2" key="1">
    <citation type="submission" date="2019-02" db="EMBL/GenBank/DDBJ databases">
        <title>Deep-cultivation of Planctomycetes and their phenomic and genomic characterization uncovers novel biology.</title>
        <authorList>
            <person name="Wiegand S."/>
            <person name="Jogler M."/>
            <person name="Boedeker C."/>
            <person name="Pinto D."/>
            <person name="Vollmers J."/>
            <person name="Rivas-Marin E."/>
            <person name="Kohn T."/>
            <person name="Peeters S.H."/>
            <person name="Heuer A."/>
            <person name="Rast P."/>
            <person name="Oberbeckmann S."/>
            <person name="Bunk B."/>
            <person name="Jeske O."/>
            <person name="Meyerdierks A."/>
            <person name="Storesund J.E."/>
            <person name="Kallscheuer N."/>
            <person name="Luecker S."/>
            <person name="Lage O.M."/>
            <person name="Pohl T."/>
            <person name="Merkel B.J."/>
            <person name="Hornburger P."/>
            <person name="Mueller R.-W."/>
            <person name="Bruemmer F."/>
            <person name="Labrenz M."/>
            <person name="Spormann A.M."/>
            <person name="Op den Camp H."/>
            <person name="Overmann J."/>
            <person name="Amann R."/>
            <person name="Jetten M.S.M."/>
            <person name="Mascher T."/>
            <person name="Medema M.H."/>
            <person name="Devos D.P."/>
            <person name="Kaster A.-K."/>
            <person name="Ovreas L."/>
            <person name="Rohde M."/>
            <person name="Galperin M.Y."/>
            <person name="Jogler C."/>
        </authorList>
    </citation>
    <scope>NUCLEOTIDE SEQUENCE [LARGE SCALE GENOMIC DNA]</scope>
    <source>
        <strain evidence="1 2">Mal52</strain>
    </source>
</reference>
<dbReference type="GO" id="GO:0016114">
    <property type="term" value="P:terpenoid biosynthetic process"/>
    <property type="evidence" value="ECO:0007669"/>
    <property type="project" value="UniProtKB-ARBA"/>
</dbReference>
<dbReference type="InterPro" id="IPR044843">
    <property type="entry name" value="Trans_IPPS_bact-type"/>
</dbReference>
<dbReference type="Pfam" id="PF00494">
    <property type="entry name" value="SQS_PSY"/>
    <property type="match status" value="1"/>
</dbReference>
<gene>
    <name evidence="1" type="primary">crtB_1</name>
    <name evidence="1" type="ORF">Mal52_28830</name>
</gene>
<dbReference type="GO" id="GO:0004311">
    <property type="term" value="F:geranylgeranyl diphosphate synthase activity"/>
    <property type="evidence" value="ECO:0007669"/>
    <property type="project" value="InterPro"/>
</dbReference>
<dbReference type="SFLD" id="SFLDG01212">
    <property type="entry name" value="Phytoene_synthase_like"/>
    <property type="match status" value="1"/>
</dbReference>
<protein>
    <submittedName>
        <fullName evidence="1">All-trans-phytoene synthase</fullName>
    </submittedName>
</protein>
<evidence type="ECO:0000313" key="1">
    <source>
        <dbReference type="EMBL" id="QDU44402.1"/>
    </source>
</evidence>
<dbReference type="InterPro" id="IPR033904">
    <property type="entry name" value="Trans_IPPS_HH"/>
</dbReference>
<dbReference type="GO" id="GO:0051996">
    <property type="term" value="F:squalene synthase [NAD(P)H] activity"/>
    <property type="evidence" value="ECO:0007669"/>
    <property type="project" value="InterPro"/>
</dbReference>
<dbReference type="AlphaFoldDB" id="A0A517ZPJ6"/>
<dbReference type="InterPro" id="IPR017827">
    <property type="entry name" value="HSQ_synthase_HpnC"/>
</dbReference>
<dbReference type="SUPFAM" id="SSF48576">
    <property type="entry name" value="Terpenoid synthases"/>
    <property type="match status" value="1"/>
</dbReference>
<dbReference type="InterPro" id="IPR002060">
    <property type="entry name" value="Squ/phyt_synthse"/>
</dbReference>
<dbReference type="KEGG" id="sdyn:Mal52_28830"/>